<name>A0ABQ9HW82_9NEOP</name>
<evidence type="ECO:0000313" key="2">
    <source>
        <dbReference type="Proteomes" id="UP001159363"/>
    </source>
</evidence>
<proteinExistence type="predicted"/>
<organism evidence="1 2">
    <name type="scientific">Dryococelus australis</name>
    <dbReference type="NCBI Taxonomy" id="614101"/>
    <lineage>
        <taxon>Eukaryota</taxon>
        <taxon>Metazoa</taxon>
        <taxon>Ecdysozoa</taxon>
        <taxon>Arthropoda</taxon>
        <taxon>Hexapoda</taxon>
        <taxon>Insecta</taxon>
        <taxon>Pterygota</taxon>
        <taxon>Neoptera</taxon>
        <taxon>Polyneoptera</taxon>
        <taxon>Phasmatodea</taxon>
        <taxon>Verophasmatodea</taxon>
        <taxon>Anareolatae</taxon>
        <taxon>Phasmatidae</taxon>
        <taxon>Eurycanthinae</taxon>
        <taxon>Dryococelus</taxon>
    </lineage>
</organism>
<evidence type="ECO:0000313" key="1">
    <source>
        <dbReference type="EMBL" id="KAJ8888339.1"/>
    </source>
</evidence>
<protein>
    <submittedName>
        <fullName evidence="1">Uncharacterized protein</fullName>
    </submittedName>
</protein>
<sequence>MDPAHWSPRPDDVAHRLEVARRDVAECLDKNRVPAPFVVGDKLADCEKEVGFKFWPKYYGPYVDCSRFDPAASTCFPLIPVCLFPVPPVYRTSVECGSSSLFLIEVPPACCCRCYLLTYEELHTFRRLASALMVALPKLWTFWGSWELGL</sequence>
<gene>
    <name evidence="1" type="ORF">PR048_007826</name>
</gene>
<dbReference type="Proteomes" id="UP001159363">
    <property type="component" value="Chromosome 3"/>
</dbReference>
<accession>A0ABQ9HW82</accession>
<reference evidence="1 2" key="1">
    <citation type="submission" date="2023-02" db="EMBL/GenBank/DDBJ databases">
        <title>LHISI_Scaffold_Assembly.</title>
        <authorList>
            <person name="Stuart O.P."/>
            <person name="Cleave R."/>
            <person name="Magrath M.J.L."/>
            <person name="Mikheyev A.S."/>
        </authorList>
    </citation>
    <scope>NUCLEOTIDE SEQUENCE [LARGE SCALE GENOMIC DNA]</scope>
    <source>
        <strain evidence="1">Daus_M_001</strain>
        <tissue evidence="1">Leg muscle</tissue>
    </source>
</reference>
<dbReference type="EMBL" id="JARBHB010000003">
    <property type="protein sequence ID" value="KAJ8888339.1"/>
    <property type="molecule type" value="Genomic_DNA"/>
</dbReference>
<keyword evidence="2" id="KW-1185">Reference proteome</keyword>
<comment type="caution">
    <text evidence="1">The sequence shown here is derived from an EMBL/GenBank/DDBJ whole genome shotgun (WGS) entry which is preliminary data.</text>
</comment>